<dbReference type="InterPro" id="IPR036296">
    <property type="entry name" value="SKP1-like_dim_sf"/>
</dbReference>
<dbReference type="Gene3D" id="3.30.710.10">
    <property type="entry name" value="Potassium Channel Kv1.1, Chain A"/>
    <property type="match status" value="1"/>
</dbReference>
<reference evidence="6" key="1">
    <citation type="journal article" date="2023" name="Plant J.">
        <title>The genome of the king protea, Protea cynaroides.</title>
        <authorList>
            <person name="Chang J."/>
            <person name="Duong T.A."/>
            <person name="Schoeman C."/>
            <person name="Ma X."/>
            <person name="Roodt D."/>
            <person name="Barker N."/>
            <person name="Li Z."/>
            <person name="Van de Peer Y."/>
            <person name="Mizrachi E."/>
        </authorList>
    </citation>
    <scope>NUCLEOTIDE SEQUENCE</scope>
    <source>
        <tissue evidence="6">Young leaves</tissue>
    </source>
</reference>
<accession>A0A9Q0GMI3</accession>
<protein>
    <recommendedName>
        <fullName evidence="8">SKP1-like protein</fullName>
    </recommendedName>
</protein>
<comment type="caution">
    <text evidence="6">The sequence shown here is derived from an EMBL/GenBank/DDBJ whole genome shotgun (WGS) entry which is preliminary data.</text>
</comment>
<dbReference type="InterPro" id="IPR016897">
    <property type="entry name" value="SKP1"/>
</dbReference>
<comment type="pathway">
    <text evidence="1">Protein modification; protein ubiquitination.</text>
</comment>
<evidence type="ECO:0000313" key="7">
    <source>
        <dbReference type="Proteomes" id="UP001141806"/>
    </source>
</evidence>
<evidence type="ECO:0000256" key="2">
    <source>
        <dbReference type="ARBA" id="ARBA00009993"/>
    </source>
</evidence>
<evidence type="ECO:0000313" key="6">
    <source>
        <dbReference type="EMBL" id="KAJ4950145.1"/>
    </source>
</evidence>
<feature type="domain" description="SKP1 component POZ" evidence="5">
    <location>
        <begin position="69"/>
        <end position="139"/>
    </location>
</feature>
<dbReference type="InterPro" id="IPR016072">
    <property type="entry name" value="Skp1_comp_dimer"/>
</dbReference>
<dbReference type="InterPro" id="IPR001232">
    <property type="entry name" value="SKP1-like"/>
</dbReference>
<evidence type="ECO:0000259" key="4">
    <source>
        <dbReference type="Pfam" id="PF01466"/>
    </source>
</evidence>
<organism evidence="6 7">
    <name type="scientific">Protea cynaroides</name>
    <dbReference type="NCBI Taxonomy" id="273540"/>
    <lineage>
        <taxon>Eukaryota</taxon>
        <taxon>Viridiplantae</taxon>
        <taxon>Streptophyta</taxon>
        <taxon>Embryophyta</taxon>
        <taxon>Tracheophyta</taxon>
        <taxon>Spermatophyta</taxon>
        <taxon>Magnoliopsida</taxon>
        <taxon>Proteales</taxon>
        <taxon>Proteaceae</taxon>
        <taxon>Protea</taxon>
    </lineage>
</organism>
<dbReference type="CDD" id="cd18322">
    <property type="entry name" value="BTB_POZ_SKP1"/>
    <property type="match status" value="1"/>
</dbReference>
<proteinExistence type="inferred from homology"/>
<dbReference type="SUPFAM" id="SSF54695">
    <property type="entry name" value="POZ domain"/>
    <property type="match status" value="1"/>
</dbReference>
<dbReference type="Pfam" id="PF01466">
    <property type="entry name" value="Skp1"/>
    <property type="match status" value="1"/>
</dbReference>
<dbReference type="InterPro" id="IPR016073">
    <property type="entry name" value="Skp1_comp_POZ"/>
</dbReference>
<keyword evidence="3" id="KW-0833">Ubl conjugation pathway</keyword>
<keyword evidence="7" id="KW-1185">Reference proteome</keyword>
<evidence type="ECO:0000256" key="1">
    <source>
        <dbReference type="ARBA" id="ARBA00004906"/>
    </source>
</evidence>
<evidence type="ECO:0000259" key="5">
    <source>
        <dbReference type="Pfam" id="PF03931"/>
    </source>
</evidence>
<dbReference type="Pfam" id="PF03931">
    <property type="entry name" value="Skp1_POZ"/>
    <property type="match status" value="1"/>
</dbReference>
<name>A0A9Q0GMI3_9MAGN</name>
<comment type="similarity">
    <text evidence="2">Belongs to the SKP1 family.</text>
</comment>
<dbReference type="SUPFAM" id="SSF81382">
    <property type="entry name" value="Skp1 dimerisation domain-like"/>
    <property type="match status" value="1"/>
</dbReference>
<feature type="domain" description="SKP1 component dimerisation" evidence="4">
    <location>
        <begin position="185"/>
        <end position="232"/>
    </location>
</feature>
<evidence type="ECO:0000256" key="3">
    <source>
        <dbReference type="ARBA" id="ARBA00022786"/>
    </source>
</evidence>
<dbReference type="InterPro" id="IPR011333">
    <property type="entry name" value="SKP1/BTB/POZ_sf"/>
</dbReference>
<dbReference type="PANTHER" id="PTHR11165">
    <property type="entry name" value="SKP1"/>
    <property type="match status" value="1"/>
</dbReference>
<dbReference type="Proteomes" id="UP001141806">
    <property type="component" value="Unassembled WGS sequence"/>
</dbReference>
<dbReference type="GO" id="GO:0006511">
    <property type="term" value="P:ubiquitin-dependent protein catabolic process"/>
    <property type="evidence" value="ECO:0007669"/>
    <property type="project" value="InterPro"/>
</dbReference>
<dbReference type="SMART" id="SM00512">
    <property type="entry name" value="Skp1"/>
    <property type="match status" value="1"/>
</dbReference>
<sequence>MRDKESDQNPMESRCDLCLYSRSTILKFAATSLRFRKSFEGVDQPTMSTTGESSSSAIGESSSSAMGLIRLRSSDNEIFIVKKEVAFESITIKNMIDDDDDGYAGIVSPLSELEGKLIPVPNVKGETLSKVIQYCKKHVEAREKFDGTEGAADSAKMKKFDSEFMKVGKETLFDLILAANYLNIKSLLDLTCQTLADCIKDMSVENVRKTFNIKNDYTPREEEKVRDENKWAFE</sequence>
<dbReference type="EMBL" id="JAMYWD010000012">
    <property type="protein sequence ID" value="KAJ4950145.1"/>
    <property type="molecule type" value="Genomic_DNA"/>
</dbReference>
<dbReference type="GO" id="GO:0009867">
    <property type="term" value="P:jasmonic acid mediated signaling pathway"/>
    <property type="evidence" value="ECO:0007669"/>
    <property type="project" value="UniProtKB-ARBA"/>
</dbReference>
<dbReference type="AlphaFoldDB" id="A0A9Q0GMI3"/>
<dbReference type="FunFam" id="3.30.710.10:FF:000026">
    <property type="entry name" value="E3 ubiquitin ligase complex SCF subunit"/>
    <property type="match status" value="1"/>
</dbReference>
<dbReference type="OrthoDB" id="673085at2759"/>
<gene>
    <name evidence="6" type="ORF">NE237_026977</name>
</gene>
<evidence type="ECO:0008006" key="8">
    <source>
        <dbReference type="Google" id="ProtNLM"/>
    </source>
</evidence>